<gene>
    <name evidence="16" type="ORF">VITISV_041881</name>
</gene>
<dbReference type="PROSITE" id="PS00107">
    <property type="entry name" value="PROTEIN_KINASE_ATP"/>
    <property type="match status" value="1"/>
</dbReference>
<dbReference type="Gene3D" id="3.30.200.20">
    <property type="entry name" value="Phosphorylase Kinase, domain 1"/>
    <property type="match status" value="3"/>
</dbReference>
<feature type="region of interest" description="Disordered" evidence="14">
    <location>
        <begin position="41"/>
        <end position="66"/>
    </location>
</feature>
<dbReference type="FunFam" id="1.10.510.10:FF:000146">
    <property type="entry name" value="LRR receptor-like serine/threonine-protein kinase IOS1"/>
    <property type="match status" value="1"/>
</dbReference>
<feature type="coiled-coil region" evidence="13">
    <location>
        <begin position="627"/>
        <end position="654"/>
    </location>
</feature>
<dbReference type="AlphaFoldDB" id="A5AJM7"/>
<dbReference type="InterPro" id="IPR008271">
    <property type="entry name" value="Ser/Thr_kinase_AS"/>
</dbReference>
<evidence type="ECO:0000256" key="11">
    <source>
        <dbReference type="ARBA" id="ARBA00023170"/>
    </source>
</evidence>
<feature type="compositionally biased region" description="Basic and acidic residues" evidence="14">
    <location>
        <begin position="56"/>
        <end position="66"/>
    </location>
</feature>
<keyword evidence="2" id="KW-0723">Serine/threonine-protein kinase</keyword>
<keyword evidence="5" id="KW-0812">Transmembrane</keyword>
<keyword evidence="4" id="KW-0808">Transferase</keyword>
<dbReference type="InterPro" id="IPR000719">
    <property type="entry name" value="Prot_kinase_dom"/>
</dbReference>
<evidence type="ECO:0000256" key="1">
    <source>
        <dbReference type="ARBA" id="ARBA00004167"/>
    </source>
</evidence>
<evidence type="ECO:0000256" key="2">
    <source>
        <dbReference type="ARBA" id="ARBA00022527"/>
    </source>
</evidence>
<feature type="domain" description="Protein kinase" evidence="15">
    <location>
        <begin position="317"/>
        <end position="591"/>
    </location>
</feature>
<evidence type="ECO:0000256" key="4">
    <source>
        <dbReference type="ARBA" id="ARBA00022679"/>
    </source>
</evidence>
<dbReference type="Pfam" id="PF07714">
    <property type="entry name" value="PK_Tyr_Ser-Thr"/>
    <property type="match status" value="3"/>
</dbReference>
<keyword evidence="13" id="KW-0175">Coiled coil</keyword>
<dbReference type="EMBL" id="AM428300">
    <property type="protein sequence ID" value="CAN62536.1"/>
    <property type="molecule type" value="Genomic_DNA"/>
</dbReference>
<dbReference type="CDD" id="cd14066">
    <property type="entry name" value="STKc_IRAK"/>
    <property type="match status" value="1"/>
</dbReference>
<dbReference type="GO" id="GO:0005524">
    <property type="term" value="F:ATP binding"/>
    <property type="evidence" value="ECO:0007669"/>
    <property type="project" value="UniProtKB-UniRule"/>
</dbReference>
<feature type="region of interest" description="Disordered" evidence="14">
    <location>
        <begin position="178"/>
        <end position="201"/>
    </location>
</feature>
<protein>
    <recommendedName>
        <fullName evidence="15">Protein kinase domain-containing protein</fullName>
    </recommendedName>
</protein>
<keyword evidence="10" id="KW-0472">Membrane</keyword>
<evidence type="ECO:0000256" key="7">
    <source>
        <dbReference type="ARBA" id="ARBA00022777"/>
    </source>
</evidence>
<dbReference type="InterPro" id="IPR001245">
    <property type="entry name" value="Ser-Thr/Tyr_kinase_cat_dom"/>
</dbReference>
<comment type="subcellular location">
    <subcellularLocation>
        <location evidence="1">Membrane</location>
        <topology evidence="1">Single-pass membrane protein</topology>
    </subcellularLocation>
</comment>
<evidence type="ECO:0000256" key="12">
    <source>
        <dbReference type="PROSITE-ProRule" id="PRU10141"/>
    </source>
</evidence>
<keyword evidence="11" id="KW-0675">Receptor</keyword>
<dbReference type="PROSITE" id="PS50011">
    <property type="entry name" value="PROTEIN_KINASE_DOM"/>
    <property type="match status" value="1"/>
</dbReference>
<organism evidence="16">
    <name type="scientific">Vitis vinifera</name>
    <name type="common">Grape</name>
    <dbReference type="NCBI Taxonomy" id="29760"/>
    <lineage>
        <taxon>Eukaryota</taxon>
        <taxon>Viridiplantae</taxon>
        <taxon>Streptophyta</taxon>
        <taxon>Embryophyta</taxon>
        <taxon>Tracheophyta</taxon>
        <taxon>Spermatophyta</taxon>
        <taxon>Magnoliopsida</taxon>
        <taxon>eudicotyledons</taxon>
        <taxon>Gunneridae</taxon>
        <taxon>Pentapetalae</taxon>
        <taxon>rosids</taxon>
        <taxon>Vitales</taxon>
        <taxon>Vitaceae</taxon>
        <taxon>Viteae</taxon>
        <taxon>Vitis</taxon>
    </lineage>
</organism>
<evidence type="ECO:0000256" key="3">
    <source>
        <dbReference type="ARBA" id="ARBA00022553"/>
    </source>
</evidence>
<dbReference type="InterPro" id="IPR011009">
    <property type="entry name" value="Kinase-like_dom_sf"/>
</dbReference>
<feature type="binding site" evidence="12">
    <location>
        <position position="346"/>
    </location>
    <ligand>
        <name>ATP</name>
        <dbReference type="ChEBI" id="CHEBI:30616"/>
    </ligand>
</feature>
<evidence type="ECO:0000256" key="6">
    <source>
        <dbReference type="ARBA" id="ARBA00022741"/>
    </source>
</evidence>
<sequence length="945" mass="104282">MTIRLTGKYWEMGKVTGKKHGKIVYYTYIIFNSIEAAHERNDNKEEGHGPVGIGAAHERHDDGKEDHGPVGIEAADEITDNSEVDQGPFGIEATQERTNNVELNHGPVGIEAAHERTDDAEEGHGPVGIETTQERTDNVEEDHGLVRIEAAHDRNDIGGEDHNPVGIEAAHERTNNVEDNLGPVGIESAHEGTDDAEEDHGPDAIEASQERTDNVEENHEDHGPDGIEVAHERTDNVEEDNGPLGIESAMAIQERTNSYGEAKEKKKKKKNVVVSPVASITSVVVPSGIVFKPNEDDKTFEPKNQHLTYSEVERITENFQKELGRGASAIVYHGHLSNGTEVAVKKLSPSSILGSKQFKTEAQLLTRVHHKNLVSLFGYCDEGSNMVLIYEYMAKGNLKAYLSGKTEAALSWEQRLRIAIDAAQALEYLHNGCNPPIIHRDVKTENILLNEKLQAKVADFGWSKSMPVEGGSYVSTAIVGTPGYLDPDYHRNLVPNEKTDVYSFGIVLLELISSRPAIIRITDDSPCDITYWVRPIIAKGDIRMIVDPRLQGKFETNSARRAIETAMSCVSFSSTDRPTMSDIIVELRECLKVAMTHERTKEGHASVGIEAAMAVQESFVGNQDFLTAGLNEKAEEKEKEKDEKNKKKKKKKNFIGPAVTSITSVLVPSGALASLGKSKKKWPHANVKCYRYSEVARITNNFQQVIGCGGFGSVYLGYLSDGTEAQLLTRIRHKNLVSLLGYHDEGSGIALIYEYMVKGSLKKYLSDENEAVLSWKQRIGMALDVAQDMELCRSLPIDDLTDISTEIVGTYGYLDPEYCESGKVTKKSDVFSFGIVLLELVSGQPALIKSTDGITDLLINWVRSLIDRGEIRGIVDPRLNGDFDINSARKAVETAMACVRRSSVERPTMSHITYELKECVNCLAIATGDVEEDVDSSIICKMCKF</sequence>
<evidence type="ECO:0000256" key="9">
    <source>
        <dbReference type="ARBA" id="ARBA00022989"/>
    </source>
</evidence>
<feature type="compositionally biased region" description="Basic and acidic residues" evidence="14">
    <location>
        <begin position="188"/>
        <end position="201"/>
    </location>
</feature>
<keyword evidence="3" id="KW-0597">Phosphoprotein</keyword>
<evidence type="ECO:0000256" key="14">
    <source>
        <dbReference type="SAM" id="MobiDB-lite"/>
    </source>
</evidence>
<evidence type="ECO:0000259" key="15">
    <source>
        <dbReference type="PROSITE" id="PS50011"/>
    </source>
</evidence>
<dbReference type="GO" id="GO:0016020">
    <property type="term" value="C:membrane"/>
    <property type="evidence" value="ECO:0007669"/>
    <property type="project" value="UniProtKB-SubCell"/>
</dbReference>
<dbReference type="ExpressionAtlas" id="A5AJM7">
    <property type="expression patterns" value="baseline and differential"/>
</dbReference>
<dbReference type="PROSITE" id="PS00108">
    <property type="entry name" value="PROTEIN_KINASE_ST"/>
    <property type="match status" value="1"/>
</dbReference>
<evidence type="ECO:0000256" key="8">
    <source>
        <dbReference type="ARBA" id="ARBA00022840"/>
    </source>
</evidence>
<dbReference type="SUPFAM" id="SSF56112">
    <property type="entry name" value="Protein kinase-like (PK-like)"/>
    <property type="match status" value="2"/>
</dbReference>
<proteinExistence type="predicted"/>
<dbReference type="Gene3D" id="1.10.510.10">
    <property type="entry name" value="Transferase(Phosphotransferase) domain 1"/>
    <property type="match status" value="2"/>
</dbReference>
<dbReference type="PANTHER" id="PTHR45631:SF173">
    <property type="entry name" value="OS07G0107800 PROTEIN"/>
    <property type="match status" value="1"/>
</dbReference>
<dbReference type="GO" id="GO:0004674">
    <property type="term" value="F:protein serine/threonine kinase activity"/>
    <property type="evidence" value="ECO:0007669"/>
    <property type="project" value="UniProtKB-KW"/>
</dbReference>
<keyword evidence="8 12" id="KW-0067">ATP-binding</keyword>
<accession>A5AJM7</accession>
<evidence type="ECO:0000256" key="10">
    <source>
        <dbReference type="ARBA" id="ARBA00023136"/>
    </source>
</evidence>
<evidence type="ECO:0000256" key="13">
    <source>
        <dbReference type="SAM" id="Coils"/>
    </source>
</evidence>
<dbReference type="PANTHER" id="PTHR45631">
    <property type="entry name" value="OS07G0107800 PROTEIN-RELATED"/>
    <property type="match status" value="1"/>
</dbReference>
<keyword evidence="7" id="KW-0418">Kinase</keyword>
<keyword evidence="6 12" id="KW-0547">Nucleotide-binding</keyword>
<dbReference type="FunFam" id="3.30.200.20:FF:000394">
    <property type="entry name" value="Leucine-rich repeat receptor-like protein kinase"/>
    <property type="match status" value="1"/>
</dbReference>
<evidence type="ECO:0000256" key="5">
    <source>
        <dbReference type="ARBA" id="ARBA00022692"/>
    </source>
</evidence>
<keyword evidence="9" id="KW-1133">Transmembrane helix</keyword>
<name>A5AJM7_VITVI</name>
<evidence type="ECO:0000313" key="16">
    <source>
        <dbReference type="EMBL" id="CAN62536.1"/>
    </source>
</evidence>
<dbReference type="SMART" id="SM00220">
    <property type="entry name" value="S_TKc"/>
    <property type="match status" value="1"/>
</dbReference>
<dbReference type="InterPro" id="IPR017441">
    <property type="entry name" value="Protein_kinase_ATP_BS"/>
</dbReference>
<reference evidence="16" key="1">
    <citation type="journal article" date="2007" name="PLoS ONE">
        <title>The first genome sequence of an elite grapevine cultivar (Pinot noir Vitis vinifera L.): coping with a highly heterozygous genome.</title>
        <authorList>
            <person name="Velasco R."/>
            <person name="Zharkikh A."/>
            <person name="Troggio M."/>
            <person name="Cartwright D.A."/>
            <person name="Cestaro A."/>
            <person name="Pruss D."/>
            <person name="Pindo M."/>
            <person name="FitzGerald L.M."/>
            <person name="Vezzulli S."/>
            <person name="Reid J."/>
            <person name="Malacarne G."/>
            <person name="Iliev D."/>
            <person name="Coppola G."/>
            <person name="Wardell B."/>
            <person name="Micheletti D."/>
            <person name="Macalma T."/>
            <person name="Facci M."/>
            <person name="Mitchell J.T."/>
            <person name="Perazzolli M."/>
            <person name="Eldredge G."/>
            <person name="Gatto P."/>
            <person name="Oyzerski R."/>
            <person name="Moretto M."/>
            <person name="Gutin N."/>
            <person name="Stefanini M."/>
            <person name="Chen Y."/>
            <person name="Segala C."/>
            <person name="Davenport C."/>
            <person name="Dematte L."/>
            <person name="Mraz A."/>
            <person name="Battilana J."/>
            <person name="Stormo K."/>
            <person name="Costa F."/>
            <person name="Tao Q."/>
            <person name="Si-Ammour A."/>
            <person name="Harkins T."/>
            <person name="Lackey A."/>
            <person name="Perbost C."/>
            <person name="Taillon B."/>
            <person name="Stella A."/>
            <person name="Solovyev V."/>
            <person name="Fawcett J.A."/>
            <person name="Sterck L."/>
            <person name="Vandepoele K."/>
            <person name="Grando S.M."/>
            <person name="Toppo S."/>
            <person name="Moser C."/>
            <person name="Lanchbury J."/>
            <person name="Bogden R."/>
            <person name="Skolnick M."/>
            <person name="Sgaramella V."/>
            <person name="Bhatnagar S.K."/>
            <person name="Fontana P."/>
            <person name="Gutin A."/>
            <person name="Van de Peer Y."/>
            <person name="Salamini F."/>
            <person name="Viola R."/>
        </authorList>
    </citation>
    <scope>NUCLEOTIDE SEQUENCE</scope>
</reference>